<dbReference type="InterPro" id="IPR001304">
    <property type="entry name" value="C-type_lectin-like"/>
</dbReference>
<protein>
    <recommendedName>
        <fullName evidence="4">C-type lectin domain-containing protein</fullName>
    </recommendedName>
</protein>
<dbReference type="OrthoDB" id="6110379at2759"/>
<keyword evidence="6" id="KW-1185">Reference proteome</keyword>
<organism evidence="5 6">
    <name type="scientific">Mytilus coruscus</name>
    <name type="common">Sea mussel</name>
    <dbReference type="NCBI Taxonomy" id="42192"/>
    <lineage>
        <taxon>Eukaryota</taxon>
        <taxon>Metazoa</taxon>
        <taxon>Spiralia</taxon>
        <taxon>Lophotrochozoa</taxon>
        <taxon>Mollusca</taxon>
        <taxon>Bivalvia</taxon>
        <taxon>Autobranchia</taxon>
        <taxon>Pteriomorphia</taxon>
        <taxon>Mytilida</taxon>
        <taxon>Mytiloidea</taxon>
        <taxon>Mytilidae</taxon>
        <taxon>Mytilinae</taxon>
        <taxon>Mytilus</taxon>
    </lineage>
</organism>
<dbReference type="InterPro" id="IPR016187">
    <property type="entry name" value="CTDL_fold"/>
</dbReference>
<keyword evidence="1" id="KW-1015">Disulfide bond</keyword>
<evidence type="ECO:0000259" key="4">
    <source>
        <dbReference type="PROSITE" id="PS50041"/>
    </source>
</evidence>
<dbReference type="Proteomes" id="UP000507470">
    <property type="component" value="Unassembled WGS sequence"/>
</dbReference>
<dbReference type="CDD" id="cd00037">
    <property type="entry name" value="CLECT"/>
    <property type="match status" value="2"/>
</dbReference>
<dbReference type="PANTHER" id="PTHR22803">
    <property type="entry name" value="MANNOSE, PHOSPHOLIPASE, LECTIN RECEPTOR RELATED"/>
    <property type="match status" value="1"/>
</dbReference>
<gene>
    <name evidence="5" type="ORF">MCOR_53128</name>
</gene>
<dbReference type="Pfam" id="PF00059">
    <property type="entry name" value="Lectin_C"/>
    <property type="match status" value="2"/>
</dbReference>
<dbReference type="SMART" id="SM00034">
    <property type="entry name" value="CLECT"/>
    <property type="match status" value="2"/>
</dbReference>
<feature type="domain" description="C-type lectin" evidence="4">
    <location>
        <begin position="58"/>
        <end position="180"/>
    </location>
</feature>
<feature type="compositionally biased region" description="Polar residues" evidence="2">
    <location>
        <begin position="214"/>
        <end position="225"/>
    </location>
</feature>
<evidence type="ECO:0000256" key="2">
    <source>
        <dbReference type="SAM" id="MobiDB-lite"/>
    </source>
</evidence>
<keyword evidence="3" id="KW-0732">Signal</keyword>
<dbReference type="PROSITE" id="PS00615">
    <property type="entry name" value="C_TYPE_LECTIN_1"/>
    <property type="match status" value="2"/>
</dbReference>
<accession>A0A6J8EM57</accession>
<dbReference type="InterPro" id="IPR050111">
    <property type="entry name" value="C-type_lectin/snaclec_domain"/>
</dbReference>
<feature type="region of interest" description="Disordered" evidence="2">
    <location>
        <begin position="192"/>
        <end position="225"/>
    </location>
</feature>
<evidence type="ECO:0000313" key="6">
    <source>
        <dbReference type="Proteomes" id="UP000507470"/>
    </source>
</evidence>
<proteinExistence type="predicted"/>
<evidence type="ECO:0000256" key="3">
    <source>
        <dbReference type="SAM" id="SignalP"/>
    </source>
</evidence>
<feature type="signal peptide" evidence="3">
    <location>
        <begin position="1"/>
        <end position="18"/>
    </location>
</feature>
<reference evidence="5 6" key="1">
    <citation type="submission" date="2020-06" db="EMBL/GenBank/DDBJ databases">
        <authorList>
            <person name="Li R."/>
            <person name="Bekaert M."/>
        </authorList>
    </citation>
    <scope>NUCLEOTIDE SEQUENCE [LARGE SCALE GENOMIC DNA]</scope>
    <source>
        <strain evidence="6">wild</strain>
    </source>
</reference>
<name>A0A6J8EM57_MYTCO</name>
<feature type="domain" description="C-type lectin" evidence="4">
    <location>
        <begin position="256"/>
        <end position="378"/>
    </location>
</feature>
<dbReference type="SUPFAM" id="SSF56436">
    <property type="entry name" value="C-type lectin-like"/>
    <property type="match status" value="2"/>
</dbReference>
<dbReference type="InterPro" id="IPR016186">
    <property type="entry name" value="C-type_lectin-like/link_sf"/>
</dbReference>
<feature type="chain" id="PRO_5026949511" description="C-type lectin domain-containing protein" evidence="3">
    <location>
        <begin position="19"/>
        <end position="380"/>
    </location>
</feature>
<dbReference type="Gene3D" id="3.10.100.10">
    <property type="entry name" value="Mannose-Binding Protein A, subunit A"/>
    <property type="match status" value="2"/>
</dbReference>
<evidence type="ECO:0000313" key="5">
    <source>
        <dbReference type="EMBL" id="CAC5420956.1"/>
    </source>
</evidence>
<dbReference type="PROSITE" id="PS50041">
    <property type="entry name" value="C_TYPE_LECTIN_2"/>
    <property type="match status" value="2"/>
</dbReference>
<dbReference type="EMBL" id="CACVKT020009206">
    <property type="protein sequence ID" value="CAC5420956.1"/>
    <property type="molecule type" value="Genomic_DNA"/>
</dbReference>
<dbReference type="AlphaFoldDB" id="A0A6J8EM57"/>
<feature type="compositionally biased region" description="Polar residues" evidence="2">
    <location>
        <begin position="192"/>
        <end position="204"/>
    </location>
</feature>
<evidence type="ECO:0000256" key="1">
    <source>
        <dbReference type="ARBA" id="ARBA00023157"/>
    </source>
</evidence>
<sequence>MKLDWCLFTGCMIIISDASPINSIDGVIVNATVQIVIADTTIPTTSVPPPCPRDFLGHSTSCYHAAHVMATWPEAAAYCESFGAELATIEDAQEQAYIEQMLNGLPHDKNQAAFWLGGHDILTEGEWQWVISMERMTYTNWSNGQPDNAHTSEHCLELSGQRAFKWNDGACEDHHYFICETGTSHTMPNKQTPFPPSTVQSLPNKETPFPPSTVQPLGVVTNSTDSPTTTSYKNVMFYDVPSLDVPPPCPKDFLGHSNSCYHAARVKATWPEAAAYCDSFDATLAVIEDIQEQLYLAHMLKNLPNNAGTNAFWLGGHDILVEGEWQWAITLEKVQYMNWDSGQPDNHDNNEHCMAMTGSRGYKWEDKKCEDHNYFICETE</sequence>
<dbReference type="InterPro" id="IPR018378">
    <property type="entry name" value="C-type_lectin_CS"/>
</dbReference>